<dbReference type="InterPro" id="IPR035926">
    <property type="entry name" value="NusB-like_sf"/>
</dbReference>
<dbReference type="Gene3D" id="1.10.940.10">
    <property type="entry name" value="NusB-like"/>
    <property type="match status" value="1"/>
</dbReference>
<organism evidence="8 9">
    <name type="scientific">Pseudalkalibacillus berkeleyi</name>
    <dbReference type="NCBI Taxonomy" id="1069813"/>
    <lineage>
        <taxon>Bacteria</taxon>
        <taxon>Bacillati</taxon>
        <taxon>Bacillota</taxon>
        <taxon>Bacilli</taxon>
        <taxon>Bacillales</taxon>
        <taxon>Fictibacillaceae</taxon>
        <taxon>Pseudalkalibacillus</taxon>
    </lineage>
</organism>
<evidence type="ECO:0000256" key="3">
    <source>
        <dbReference type="ARBA" id="ARBA00022884"/>
    </source>
</evidence>
<comment type="similarity">
    <text evidence="1 6">Belongs to the NusB family.</text>
</comment>
<dbReference type="HAMAP" id="MF_00073">
    <property type="entry name" value="NusB"/>
    <property type="match status" value="1"/>
</dbReference>
<evidence type="ECO:0000259" key="7">
    <source>
        <dbReference type="Pfam" id="PF01029"/>
    </source>
</evidence>
<reference evidence="8 9" key="1">
    <citation type="submission" date="2022-01" db="EMBL/GenBank/DDBJ databases">
        <title>Alkalihalobacillus sp. EGI L200015, a novel bacterium isolated from a salt lake sediment.</title>
        <authorList>
            <person name="Gao L."/>
            <person name="Fang B.-Z."/>
            <person name="Li W.-J."/>
        </authorList>
    </citation>
    <scope>NUCLEOTIDE SEQUENCE [LARGE SCALE GENOMIC DNA]</scope>
    <source>
        <strain evidence="8 9">KCTC 12718</strain>
    </source>
</reference>
<evidence type="ECO:0000256" key="6">
    <source>
        <dbReference type="HAMAP-Rule" id="MF_00073"/>
    </source>
</evidence>
<dbReference type="InterPro" id="IPR006027">
    <property type="entry name" value="NusB_RsmB_TIM44"/>
</dbReference>
<keyword evidence="3 6" id="KW-0694">RNA-binding</keyword>
<keyword evidence="5 6" id="KW-0804">Transcription</keyword>
<dbReference type="EMBL" id="JAKIJS010000001">
    <property type="protein sequence ID" value="MCF6137851.1"/>
    <property type="molecule type" value="Genomic_DNA"/>
</dbReference>
<accession>A0ABS9H189</accession>
<gene>
    <name evidence="6 8" type="primary">nusB</name>
    <name evidence="8" type="ORF">L2716_08920</name>
</gene>
<sequence length="130" mass="15016">MKRRIAREKALQSLFQIDVSQLERDEAIGHVLEEGEERDSFLIQLVEGTIEHLEDIDSIIREHLENWSFDRIGNIDRSVLRIAVYEMKYLEEIPINVTFNEAIDLAKIFGGDESGRFVNAVLSKISKTIQ</sequence>
<dbReference type="Pfam" id="PF01029">
    <property type="entry name" value="NusB"/>
    <property type="match status" value="1"/>
</dbReference>
<evidence type="ECO:0000313" key="8">
    <source>
        <dbReference type="EMBL" id="MCF6137851.1"/>
    </source>
</evidence>
<evidence type="ECO:0000256" key="1">
    <source>
        <dbReference type="ARBA" id="ARBA00005952"/>
    </source>
</evidence>
<evidence type="ECO:0000313" key="9">
    <source>
        <dbReference type="Proteomes" id="UP001649381"/>
    </source>
</evidence>
<comment type="caution">
    <text evidence="8">The sequence shown here is derived from an EMBL/GenBank/DDBJ whole genome shotgun (WGS) entry which is preliminary data.</text>
</comment>
<evidence type="ECO:0000256" key="2">
    <source>
        <dbReference type="ARBA" id="ARBA00022814"/>
    </source>
</evidence>
<dbReference type="PANTHER" id="PTHR11078:SF3">
    <property type="entry name" value="ANTITERMINATION NUSB DOMAIN-CONTAINING PROTEIN"/>
    <property type="match status" value="1"/>
</dbReference>
<dbReference type="RefSeq" id="WP_236333791.1">
    <property type="nucleotide sequence ID" value="NZ_JAKIJS010000001.1"/>
</dbReference>
<proteinExistence type="inferred from homology"/>
<dbReference type="SUPFAM" id="SSF48013">
    <property type="entry name" value="NusB-like"/>
    <property type="match status" value="1"/>
</dbReference>
<evidence type="ECO:0000256" key="4">
    <source>
        <dbReference type="ARBA" id="ARBA00023015"/>
    </source>
</evidence>
<name>A0ABS9H189_9BACL</name>
<protein>
    <recommendedName>
        <fullName evidence="6">Transcription antitermination protein NusB</fullName>
    </recommendedName>
    <alternativeName>
        <fullName evidence="6">Antitermination factor NusB</fullName>
    </alternativeName>
</protein>
<dbReference type="InterPro" id="IPR011605">
    <property type="entry name" value="NusB_fam"/>
</dbReference>
<dbReference type="PANTHER" id="PTHR11078">
    <property type="entry name" value="N UTILIZATION SUBSTANCE PROTEIN B-RELATED"/>
    <property type="match status" value="1"/>
</dbReference>
<dbReference type="CDD" id="cd00619">
    <property type="entry name" value="Terminator_NusB"/>
    <property type="match status" value="1"/>
</dbReference>
<keyword evidence="2 6" id="KW-0889">Transcription antitermination</keyword>
<keyword evidence="4 6" id="KW-0805">Transcription regulation</keyword>
<keyword evidence="9" id="KW-1185">Reference proteome</keyword>
<dbReference type="NCBIfam" id="TIGR01951">
    <property type="entry name" value="nusB"/>
    <property type="match status" value="1"/>
</dbReference>
<evidence type="ECO:0000256" key="5">
    <source>
        <dbReference type="ARBA" id="ARBA00023163"/>
    </source>
</evidence>
<dbReference type="Proteomes" id="UP001649381">
    <property type="component" value="Unassembled WGS sequence"/>
</dbReference>
<comment type="function">
    <text evidence="6">Involved in transcription antitermination. Required for transcription of ribosomal RNA (rRNA) genes. Binds specifically to the boxA antiterminator sequence of the ribosomal RNA (rrn) operons.</text>
</comment>
<feature type="domain" description="NusB/RsmB/TIM44" evidence="7">
    <location>
        <begin position="5"/>
        <end position="127"/>
    </location>
</feature>